<feature type="binding site" evidence="9">
    <location>
        <begin position="132"/>
        <end position="138"/>
    </location>
    <ligand>
        <name>ATP</name>
        <dbReference type="ChEBI" id="CHEBI:30616"/>
    </ligand>
</feature>
<dbReference type="PANTHER" id="PTHR21342">
    <property type="entry name" value="PHOSPHOPANTETHEINE ADENYLYLTRANSFERASE"/>
    <property type="match status" value="1"/>
</dbReference>
<protein>
    <recommendedName>
        <fullName evidence="9">Phosphopantetheine adenylyltransferase</fullName>
        <ecNumber evidence="9">2.7.7.3</ecNumber>
    </recommendedName>
    <alternativeName>
        <fullName evidence="9">Dephospho-CoA pyrophosphorylase</fullName>
    </alternativeName>
    <alternativeName>
        <fullName evidence="9">Pantetheine-phosphate adenylyltransferase</fullName>
        <shortName evidence="9">PPAT</shortName>
    </alternativeName>
</protein>
<evidence type="ECO:0000256" key="8">
    <source>
        <dbReference type="ARBA" id="ARBA00029346"/>
    </source>
</evidence>
<keyword evidence="4 9" id="KW-0547">Nucleotide-binding</keyword>
<evidence type="ECO:0000256" key="7">
    <source>
        <dbReference type="ARBA" id="ARBA00022993"/>
    </source>
</evidence>
<evidence type="ECO:0000313" key="11">
    <source>
        <dbReference type="EMBL" id="NVN41793.1"/>
    </source>
</evidence>
<evidence type="ECO:0000256" key="6">
    <source>
        <dbReference type="ARBA" id="ARBA00022842"/>
    </source>
</evidence>
<evidence type="ECO:0000256" key="1">
    <source>
        <dbReference type="ARBA" id="ARBA00022490"/>
    </source>
</evidence>
<dbReference type="InterPro" id="IPR014729">
    <property type="entry name" value="Rossmann-like_a/b/a_fold"/>
</dbReference>
<gene>
    <name evidence="9 11" type="primary">coaD</name>
    <name evidence="11" type="ORF">HUK82_14675</name>
</gene>
<feature type="binding site" evidence="9">
    <location>
        <begin position="14"/>
        <end position="15"/>
    </location>
    <ligand>
        <name>ATP</name>
        <dbReference type="ChEBI" id="CHEBI:30616"/>
    </ligand>
</feature>
<feature type="domain" description="Cytidyltransferase-like" evidence="10">
    <location>
        <begin position="10"/>
        <end position="142"/>
    </location>
</feature>
<dbReference type="InterPro" id="IPR001980">
    <property type="entry name" value="PPAT"/>
</dbReference>
<feature type="binding site" evidence="9">
    <location>
        <position position="107"/>
    </location>
    <ligand>
        <name>ATP</name>
        <dbReference type="ChEBI" id="CHEBI:30616"/>
    </ligand>
</feature>
<dbReference type="GO" id="GO:0005737">
    <property type="term" value="C:cytoplasm"/>
    <property type="evidence" value="ECO:0007669"/>
    <property type="project" value="UniProtKB-SubCell"/>
</dbReference>
<evidence type="ECO:0000256" key="3">
    <source>
        <dbReference type="ARBA" id="ARBA00022695"/>
    </source>
</evidence>
<dbReference type="GO" id="GO:0005524">
    <property type="term" value="F:ATP binding"/>
    <property type="evidence" value="ECO:0007669"/>
    <property type="project" value="UniProtKB-KW"/>
</dbReference>
<comment type="catalytic activity">
    <reaction evidence="8 9">
        <text>(R)-4'-phosphopantetheine + ATP + H(+) = 3'-dephospho-CoA + diphosphate</text>
        <dbReference type="Rhea" id="RHEA:19801"/>
        <dbReference type="ChEBI" id="CHEBI:15378"/>
        <dbReference type="ChEBI" id="CHEBI:30616"/>
        <dbReference type="ChEBI" id="CHEBI:33019"/>
        <dbReference type="ChEBI" id="CHEBI:57328"/>
        <dbReference type="ChEBI" id="CHEBI:61723"/>
        <dbReference type="EC" id="2.7.7.3"/>
    </reaction>
</comment>
<evidence type="ECO:0000313" key="12">
    <source>
        <dbReference type="Proteomes" id="UP000585665"/>
    </source>
</evidence>
<dbReference type="NCBIfam" id="TIGR00125">
    <property type="entry name" value="cyt_tran_rel"/>
    <property type="match status" value="1"/>
</dbReference>
<comment type="caution">
    <text evidence="11">The sequence shown here is derived from an EMBL/GenBank/DDBJ whole genome shotgun (WGS) entry which is preliminary data.</text>
</comment>
<dbReference type="Proteomes" id="UP000585665">
    <property type="component" value="Unassembled WGS sequence"/>
</dbReference>
<keyword evidence="2 9" id="KW-0808">Transferase</keyword>
<dbReference type="InterPro" id="IPR004821">
    <property type="entry name" value="Cyt_trans-like"/>
</dbReference>
<feature type="binding site" evidence="9">
    <location>
        <position position="14"/>
    </location>
    <ligand>
        <name>substrate</name>
    </ligand>
</feature>
<sequence length="169" mass="18335">MAEAVERAGFYPGTFDPVTLGHMDIIERASAMLDRLVVGVATGATKTPLLDLTTRIECIEAAVVPLLARGRRIEVIAFDTLLVSAARAQGAQVIVRGLRAVTDFDYEAQMTGLNREMAPDLDTIFLMATEKRRCVAASRVREIARLGGDITPFVPDHARRMVLARLAGA</sequence>
<feature type="binding site" evidence="9">
    <location>
        <position position="22"/>
    </location>
    <ligand>
        <name>ATP</name>
        <dbReference type="ChEBI" id="CHEBI:30616"/>
    </ligand>
</feature>
<keyword evidence="7 9" id="KW-0173">Coenzyme A biosynthesis</keyword>
<dbReference type="UniPathway" id="UPA00241">
    <property type="reaction ID" value="UER00355"/>
</dbReference>
<comment type="cofactor">
    <cofactor evidence="9">
        <name>Mg(2+)</name>
        <dbReference type="ChEBI" id="CHEBI:18420"/>
    </cofactor>
</comment>
<dbReference type="AlphaFoldDB" id="A0A850PG27"/>
<comment type="similarity">
    <text evidence="9">Belongs to the bacterial CoaD family.</text>
</comment>
<keyword evidence="12" id="KW-1185">Reference proteome</keyword>
<evidence type="ECO:0000256" key="2">
    <source>
        <dbReference type="ARBA" id="ARBA00022679"/>
    </source>
</evidence>
<dbReference type="CDD" id="cd02163">
    <property type="entry name" value="PPAT"/>
    <property type="match status" value="1"/>
</dbReference>
<dbReference type="NCBIfam" id="TIGR01510">
    <property type="entry name" value="coaD_prev_kdtB"/>
    <property type="match status" value="1"/>
</dbReference>
<evidence type="ECO:0000259" key="10">
    <source>
        <dbReference type="Pfam" id="PF01467"/>
    </source>
</evidence>
<accession>A0A850PG27</accession>
<evidence type="ECO:0000256" key="5">
    <source>
        <dbReference type="ARBA" id="ARBA00022840"/>
    </source>
</evidence>
<evidence type="ECO:0000256" key="9">
    <source>
        <dbReference type="HAMAP-Rule" id="MF_00151"/>
    </source>
</evidence>
<proteinExistence type="inferred from homology"/>
<dbReference type="PANTHER" id="PTHR21342:SF1">
    <property type="entry name" value="PHOSPHOPANTETHEINE ADENYLYLTRANSFERASE"/>
    <property type="match status" value="1"/>
</dbReference>
<organism evidence="11 12">
    <name type="scientific">Ameyamaea chiangmaiensis</name>
    <dbReference type="NCBI Taxonomy" id="442969"/>
    <lineage>
        <taxon>Bacteria</taxon>
        <taxon>Pseudomonadati</taxon>
        <taxon>Pseudomonadota</taxon>
        <taxon>Alphaproteobacteria</taxon>
        <taxon>Acetobacterales</taxon>
        <taxon>Acetobacteraceae</taxon>
        <taxon>Ameyamaea</taxon>
    </lineage>
</organism>
<feature type="binding site" evidence="9">
    <location>
        <begin position="97"/>
        <end position="99"/>
    </location>
    <ligand>
        <name>ATP</name>
        <dbReference type="ChEBI" id="CHEBI:30616"/>
    </ligand>
</feature>
<comment type="subcellular location">
    <subcellularLocation>
        <location evidence="9">Cytoplasm</location>
    </subcellularLocation>
</comment>
<dbReference type="HAMAP" id="MF_00151">
    <property type="entry name" value="PPAT_bact"/>
    <property type="match status" value="1"/>
</dbReference>
<feature type="binding site" evidence="9">
    <location>
        <position position="46"/>
    </location>
    <ligand>
        <name>substrate</name>
    </ligand>
</feature>
<feature type="site" description="Transition state stabilizer" evidence="9">
    <location>
        <position position="22"/>
    </location>
</feature>
<keyword evidence="5 9" id="KW-0067">ATP-binding</keyword>
<dbReference type="EC" id="2.7.7.3" evidence="9"/>
<dbReference type="Gene3D" id="3.40.50.620">
    <property type="entry name" value="HUPs"/>
    <property type="match status" value="1"/>
</dbReference>
<evidence type="ECO:0000256" key="4">
    <source>
        <dbReference type="ARBA" id="ARBA00022741"/>
    </source>
</evidence>
<name>A0A850PG27_9PROT</name>
<keyword evidence="6 9" id="KW-0460">Magnesium</keyword>
<dbReference type="PRINTS" id="PR01020">
    <property type="entry name" value="LPSBIOSNTHSS"/>
</dbReference>
<feature type="binding site" evidence="9">
    <location>
        <position position="82"/>
    </location>
    <ligand>
        <name>substrate</name>
    </ligand>
</feature>
<keyword evidence="1 9" id="KW-0963">Cytoplasm</keyword>
<comment type="subunit">
    <text evidence="9">Homohexamer.</text>
</comment>
<comment type="function">
    <text evidence="9">Reversibly transfers an adenylyl group from ATP to 4'-phosphopantetheine, yielding dephospho-CoA (dPCoA) and pyrophosphate.</text>
</comment>
<comment type="pathway">
    <text evidence="9">Cofactor biosynthesis; coenzyme A biosynthesis; CoA from (R)-pantothenate: step 4/5.</text>
</comment>
<reference evidence="11 12" key="1">
    <citation type="submission" date="2020-06" db="EMBL/GenBank/DDBJ databases">
        <title>Description of novel acetic acid bacteria.</title>
        <authorList>
            <person name="Sombolestani A."/>
        </authorList>
    </citation>
    <scope>NUCLEOTIDE SEQUENCE [LARGE SCALE GENOMIC DNA]</scope>
    <source>
        <strain evidence="11 12">LMG 27010</strain>
    </source>
</reference>
<dbReference type="RefSeq" id="WP_176614661.1">
    <property type="nucleotide sequence ID" value="NZ_JABXXR010000186.1"/>
</dbReference>
<dbReference type="EMBL" id="JABXXR010000186">
    <property type="protein sequence ID" value="NVN41793.1"/>
    <property type="molecule type" value="Genomic_DNA"/>
</dbReference>
<dbReference type="GO" id="GO:0004595">
    <property type="term" value="F:pantetheine-phosphate adenylyltransferase activity"/>
    <property type="evidence" value="ECO:0007669"/>
    <property type="project" value="UniProtKB-UniRule"/>
</dbReference>
<keyword evidence="3 9" id="KW-0548">Nucleotidyltransferase</keyword>
<feature type="binding site" evidence="9">
    <location>
        <position position="96"/>
    </location>
    <ligand>
        <name>substrate</name>
    </ligand>
</feature>
<dbReference type="GO" id="GO:0015937">
    <property type="term" value="P:coenzyme A biosynthetic process"/>
    <property type="evidence" value="ECO:0007669"/>
    <property type="project" value="UniProtKB-UniRule"/>
</dbReference>
<dbReference type="SUPFAM" id="SSF52374">
    <property type="entry name" value="Nucleotidylyl transferase"/>
    <property type="match status" value="1"/>
</dbReference>
<dbReference type="Pfam" id="PF01467">
    <property type="entry name" value="CTP_transf_like"/>
    <property type="match status" value="1"/>
</dbReference>